<evidence type="ECO:0000259" key="3">
    <source>
        <dbReference type="PROSITE" id="PS50158"/>
    </source>
</evidence>
<sequence length="206" mass="22731">CYTCGEKGHESKGCPKRECFNCGQTGHVKADCTYCKFCHTQGHPTNKCPTTICWLCKQIGHMKLNCPEQTCDFCGKLGHHELWCAERVVEGNPEVTYLTKNTPIFSKAHIKRWKQRQENSSQGGPNKKLTEAALLRLRAGGIETENIGGWDPDDQADTTRDNTGNGEGYGTDNENDTIWDNAGNVDGWDTGNQIGSFAWGGSIGGW</sequence>
<dbReference type="PANTHER" id="PTHR22639">
    <property type="entry name" value="GAG-RELATED PROTEIN"/>
    <property type="match status" value="1"/>
</dbReference>
<dbReference type="InterPro" id="IPR036875">
    <property type="entry name" value="Znf_CCHC_sf"/>
</dbReference>
<dbReference type="EMBL" id="MU860077">
    <property type="protein sequence ID" value="KAK4238964.1"/>
    <property type="molecule type" value="Genomic_DNA"/>
</dbReference>
<dbReference type="PROSITE" id="PS50158">
    <property type="entry name" value="ZF_CCHC"/>
    <property type="match status" value="3"/>
</dbReference>
<evidence type="ECO:0000256" key="1">
    <source>
        <dbReference type="PROSITE-ProRule" id="PRU00047"/>
    </source>
</evidence>
<dbReference type="Gene3D" id="4.10.60.10">
    <property type="entry name" value="Zinc finger, CCHC-type"/>
    <property type="match status" value="2"/>
</dbReference>
<comment type="caution">
    <text evidence="4">The sequence shown here is derived from an EMBL/GenBank/DDBJ whole genome shotgun (WGS) entry which is preliminary data.</text>
</comment>
<feature type="domain" description="CCHC-type" evidence="3">
    <location>
        <begin position="1"/>
        <end position="16"/>
    </location>
</feature>
<keyword evidence="1" id="KW-0863">Zinc-finger</keyword>
<dbReference type="Pfam" id="PF00098">
    <property type="entry name" value="zf-CCHC"/>
    <property type="match status" value="1"/>
</dbReference>
<dbReference type="GO" id="GO:0003723">
    <property type="term" value="F:RNA binding"/>
    <property type="evidence" value="ECO:0007669"/>
    <property type="project" value="InterPro"/>
</dbReference>
<dbReference type="GO" id="GO:0008270">
    <property type="term" value="F:zinc ion binding"/>
    <property type="evidence" value="ECO:0007669"/>
    <property type="project" value="UniProtKB-KW"/>
</dbReference>
<dbReference type="SMART" id="SM00343">
    <property type="entry name" value="ZnF_C2HC"/>
    <property type="match status" value="4"/>
</dbReference>
<feature type="domain" description="CCHC-type" evidence="3">
    <location>
        <begin position="53"/>
        <end position="68"/>
    </location>
</feature>
<keyword evidence="1" id="KW-0479">Metal-binding</keyword>
<name>A0AAN7CBH8_9PEZI</name>
<reference evidence="4" key="2">
    <citation type="submission" date="2023-05" db="EMBL/GenBank/DDBJ databases">
        <authorList>
            <consortium name="Lawrence Berkeley National Laboratory"/>
            <person name="Steindorff A."/>
            <person name="Hensen N."/>
            <person name="Bonometti L."/>
            <person name="Westerberg I."/>
            <person name="Brannstrom I.O."/>
            <person name="Guillou S."/>
            <person name="Cros-Aarteil S."/>
            <person name="Calhoun S."/>
            <person name="Haridas S."/>
            <person name="Kuo A."/>
            <person name="Mondo S."/>
            <person name="Pangilinan J."/>
            <person name="Riley R."/>
            <person name="Labutti K."/>
            <person name="Andreopoulos B."/>
            <person name="Lipzen A."/>
            <person name="Chen C."/>
            <person name="Yanf M."/>
            <person name="Daum C."/>
            <person name="Ng V."/>
            <person name="Clum A."/>
            <person name="Ohm R."/>
            <person name="Martin F."/>
            <person name="Silar P."/>
            <person name="Natvig D."/>
            <person name="Lalanne C."/>
            <person name="Gautier V."/>
            <person name="Ament-Velasquez S.L."/>
            <person name="Kruys A."/>
            <person name="Hutchinson M.I."/>
            <person name="Powell A.J."/>
            <person name="Barry K."/>
            <person name="Miller A.N."/>
            <person name="Grigoriev I.V."/>
            <person name="Debuchy R."/>
            <person name="Gladieux P."/>
            <person name="Thoren M.H."/>
            <person name="Johannesson H."/>
        </authorList>
    </citation>
    <scope>NUCLEOTIDE SEQUENCE</scope>
    <source>
        <strain evidence="4">CBS 532.94</strain>
    </source>
</reference>
<keyword evidence="1" id="KW-0862">Zinc</keyword>
<accession>A0AAN7CBH8</accession>
<dbReference type="InterPro" id="IPR042509">
    <property type="entry name" value="ZCCHC3"/>
</dbReference>
<feature type="non-terminal residue" evidence="4">
    <location>
        <position position="1"/>
    </location>
</feature>
<organism evidence="4 5">
    <name type="scientific">Achaetomium macrosporum</name>
    <dbReference type="NCBI Taxonomy" id="79813"/>
    <lineage>
        <taxon>Eukaryota</taxon>
        <taxon>Fungi</taxon>
        <taxon>Dikarya</taxon>
        <taxon>Ascomycota</taxon>
        <taxon>Pezizomycotina</taxon>
        <taxon>Sordariomycetes</taxon>
        <taxon>Sordariomycetidae</taxon>
        <taxon>Sordariales</taxon>
        <taxon>Chaetomiaceae</taxon>
        <taxon>Achaetomium</taxon>
    </lineage>
</organism>
<dbReference type="Proteomes" id="UP001303760">
    <property type="component" value="Unassembled WGS sequence"/>
</dbReference>
<keyword evidence="5" id="KW-1185">Reference proteome</keyword>
<feature type="region of interest" description="Disordered" evidence="2">
    <location>
        <begin position="144"/>
        <end position="185"/>
    </location>
</feature>
<proteinExistence type="predicted"/>
<protein>
    <recommendedName>
        <fullName evidence="3">CCHC-type domain-containing protein</fullName>
    </recommendedName>
</protein>
<evidence type="ECO:0000313" key="4">
    <source>
        <dbReference type="EMBL" id="KAK4238964.1"/>
    </source>
</evidence>
<dbReference type="AlphaFoldDB" id="A0AAN7CBH8"/>
<dbReference type="SUPFAM" id="SSF57756">
    <property type="entry name" value="Retrovirus zinc finger-like domains"/>
    <property type="match status" value="2"/>
</dbReference>
<dbReference type="InterPro" id="IPR001878">
    <property type="entry name" value="Znf_CCHC"/>
</dbReference>
<evidence type="ECO:0000256" key="2">
    <source>
        <dbReference type="SAM" id="MobiDB-lite"/>
    </source>
</evidence>
<dbReference type="GO" id="GO:0003690">
    <property type="term" value="F:double-stranded DNA binding"/>
    <property type="evidence" value="ECO:0007669"/>
    <property type="project" value="InterPro"/>
</dbReference>
<evidence type="ECO:0000313" key="5">
    <source>
        <dbReference type="Proteomes" id="UP001303760"/>
    </source>
</evidence>
<reference evidence="4" key="1">
    <citation type="journal article" date="2023" name="Mol. Phylogenet. Evol.">
        <title>Genome-scale phylogeny and comparative genomics of the fungal order Sordariales.</title>
        <authorList>
            <person name="Hensen N."/>
            <person name="Bonometti L."/>
            <person name="Westerberg I."/>
            <person name="Brannstrom I.O."/>
            <person name="Guillou S."/>
            <person name="Cros-Aarteil S."/>
            <person name="Calhoun S."/>
            <person name="Haridas S."/>
            <person name="Kuo A."/>
            <person name="Mondo S."/>
            <person name="Pangilinan J."/>
            <person name="Riley R."/>
            <person name="LaButti K."/>
            <person name="Andreopoulos B."/>
            <person name="Lipzen A."/>
            <person name="Chen C."/>
            <person name="Yan M."/>
            <person name="Daum C."/>
            <person name="Ng V."/>
            <person name="Clum A."/>
            <person name="Steindorff A."/>
            <person name="Ohm R.A."/>
            <person name="Martin F."/>
            <person name="Silar P."/>
            <person name="Natvig D.O."/>
            <person name="Lalanne C."/>
            <person name="Gautier V."/>
            <person name="Ament-Velasquez S.L."/>
            <person name="Kruys A."/>
            <person name="Hutchinson M.I."/>
            <person name="Powell A.J."/>
            <person name="Barry K."/>
            <person name="Miller A.N."/>
            <person name="Grigoriev I.V."/>
            <person name="Debuchy R."/>
            <person name="Gladieux P."/>
            <person name="Hiltunen Thoren M."/>
            <person name="Johannesson H."/>
        </authorList>
    </citation>
    <scope>NUCLEOTIDE SEQUENCE</scope>
    <source>
        <strain evidence="4">CBS 532.94</strain>
    </source>
</reference>
<feature type="domain" description="CCHC-type" evidence="3">
    <location>
        <begin position="19"/>
        <end position="32"/>
    </location>
</feature>
<gene>
    <name evidence="4" type="ORF">C8A03DRAFT_14619</name>
</gene>
<dbReference type="PANTHER" id="PTHR22639:SF7">
    <property type="entry name" value="CCHC-TYPE DOMAIN-CONTAINING PROTEIN"/>
    <property type="match status" value="1"/>
</dbReference>